<dbReference type="STRING" id="877455.Metbo_0520"/>
<accession>F0T9M4</accession>
<name>F0T9M4_METLA</name>
<proteinExistence type="inferred from homology"/>
<evidence type="ECO:0000313" key="7">
    <source>
        <dbReference type="Proteomes" id="UP000007490"/>
    </source>
</evidence>
<evidence type="ECO:0000256" key="2">
    <source>
        <dbReference type="ARBA" id="ARBA00022741"/>
    </source>
</evidence>
<dbReference type="Gene3D" id="3.40.50.300">
    <property type="entry name" value="P-loop containing nucleotide triphosphate hydrolases"/>
    <property type="match status" value="1"/>
</dbReference>
<organism evidence="6 7">
    <name type="scientific">Methanobacterium lacus (strain AL-21)</name>
    <dbReference type="NCBI Taxonomy" id="877455"/>
    <lineage>
        <taxon>Archaea</taxon>
        <taxon>Methanobacteriati</taxon>
        <taxon>Methanobacteriota</taxon>
        <taxon>Methanomada group</taxon>
        <taxon>Methanobacteria</taxon>
        <taxon>Methanobacteriales</taxon>
        <taxon>Methanobacteriaceae</taxon>
        <taxon>Methanobacterium</taxon>
    </lineage>
</organism>
<keyword evidence="7" id="KW-1185">Reference proteome</keyword>
<dbReference type="GeneID" id="10276965"/>
<dbReference type="OrthoDB" id="43083at2157"/>
<dbReference type="InterPro" id="IPR027417">
    <property type="entry name" value="P-loop_NTPase"/>
</dbReference>
<gene>
    <name evidence="6" type="ordered locus">Metbo_0520</name>
</gene>
<dbReference type="KEGG" id="mel:Metbo_0520"/>
<dbReference type="GO" id="GO:0006227">
    <property type="term" value="P:dUDP biosynthetic process"/>
    <property type="evidence" value="ECO:0007669"/>
    <property type="project" value="TreeGrafter"/>
</dbReference>
<comment type="similarity">
    <text evidence="1">Belongs to the thymidylate kinase family.</text>
</comment>
<evidence type="ECO:0000259" key="5">
    <source>
        <dbReference type="Pfam" id="PF02223"/>
    </source>
</evidence>
<dbReference type="GO" id="GO:0005737">
    <property type="term" value="C:cytoplasm"/>
    <property type="evidence" value="ECO:0007669"/>
    <property type="project" value="TreeGrafter"/>
</dbReference>
<protein>
    <recommendedName>
        <fullName evidence="4">dTMP kinase</fullName>
    </recommendedName>
</protein>
<dbReference type="Pfam" id="PF02223">
    <property type="entry name" value="Thymidylate_kin"/>
    <property type="match status" value="1"/>
</dbReference>
<reference evidence="6 7" key="2">
    <citation type="journal article" date="2014" name="Int. J. Syst. Evol. Microbiol.">
        <title>Methanobacterium paludis sp. nov. and a novel strain of Methanobacterium lacus isolated from northern peatlands.</title>
        <authorList>
            <person name="Cadillo-Quiroz H."/>
            <person name="Brauer S.L."/>
            <person name="Goodson N."/>
            <person name="Yavitt J.B."/>
            <person name="Zinder S.H."/>
        </authorList>
    </citation>
    <scope>NUCLEOTIDE SEQUENCE [LARGE SCALE GENOMIC DNA]</scope>
    <source>
        <strain evidence="6 7">AL-21</strain>
    </source>
</reference>
<dbReference type="GO" id="GO:0004798">
    <property type="term" value="F:dTMP kinase activity"/>
    <property type="evidence" value="ECO:0007669"/>
    <property type="project" value="TreeGrafter"/>
</dbReference>
<keyword evidence="3" id="KW-0067">ATP-binding</keyword>
<dbReference type="Proteomes" id="UP000007490">
    <property type="component" value="Chromosome"/>
</dbReference>
<dbReference type="GO" id="GO:0005524">
    <property type="term" value="F:ATP binding"/>
    <property type="evidence" value="ECO:0007669"/>
    <property type="project" value="UniProtKB-KW"/>
</dbReference>
<dbReference type="GO" id="GO:0006233">
    <property type="term" value="P:dTDP biosynthetic process"/>
    <property type="evidence" value="ECO:0007669"/>
    <property type="project" value="TreeGrafter"/>
</dbReference>
<keyword evidence="6" id="KW-0808">Transferase</keyword>
<dbReference type="RefSeq" id="WP_013644123.1">
    <property type="nucleotide sequence ID" value="NC_015216.1"/>
</dbReference>
<dbReference type="SUPFAM" id="SSF52540">
    <property type="entry name" value="P-loop containing nucleoside triphosphate hydrolases"/>
    <property type="match status" value="1"/>
</dbReference>
<evidence type="ECO:0000313" key="6">
    <source>
        <dbReference type="EMBL" id="ADZ08772.1"/>
    </source>
</evidence>
<evidence type="ECO:0000256" key="1">
    <source>
        <dbReference type="ARBA" id="ARBA00009776"/>
    </source>
</evidence>
<dbReference type="PANTHER" id="PTHR10344:SF4">
    <property type="entry name" value="UMP-CMP KINASE 2, MITOCHONDRIAL"/>
    <property type="match status" value="1"/>
</dbReference>
<evidence type="ECO:0000256" key="3">
    <source>
        <dbReference type="ARBA" id="ARBA00022840"/>
    </source>
</evidence>
<keyword evidence="6" id="KW-0418">Kinase</keyword>
<dbReference type="InterPro" id="IPR039430">
    <property type="entry name" value="Thymidylate_kin-like_dom"/>
</dbReference>
<keyword evidence="2" id="KW-0547">Nucleotide-binding</keyword>
<feature type="domain" description="Thymidylate kinase-like" evidence="5">
    <location>
        <begin position="6"/>
        <end position="178"/>
    </location>
</feature>
<reference evidence="7" key="1">
    <citation type="submission" date="2011-02" db="EMBL/GenBank/DDBJ databases">
        <title>Complete sequence of Methanobacterium sp. AL-21.</title>
        <authorList>
            <consortium name="US DOE Joint Genome Institute"/>
            <person name="Lucas S."/>
            <person name="Copeland A."/>
            <person name="Lapidus A."/>
            <person name="Cheng J.-F."/>
            <person name="Goodwin L."/>
            <person name="Pitluck S."/>
            <person name="Chertkov O."/>
            <person name="Detter J.C."/>
            <person name="Han C."/>
            <person name="Tapia R."/>
            <person name="Land M."/>
            <person name="Hauser L."/>
            <person name="Kyrpides N."/>
            <person name="Ivanova N."/>
            <person name="Mikhailova N."/>
            <person name="Pagani I."/>
            <person name="Cadillo-Quiroz H."/>
            <person name="Imachi H."/>
            <person name="Zinder S."/>
            <person name="Liu W."/>
            <person name="Woyke T."/>
        </authorList>
    </citation>
    <scope>NUCLEOTIDE SEQUENCE [LARGE SCALE GENOMIC DNA]</scope>
    <source>
        <strain evidence="7">AL-21</strain>
    </source>
</reference>
<evidence type="ECO:0000256" key="4">
    <source>
        <dbReference type="ARBA" id="ARBA00029962"/>
    </source>
</evidence>
<sequence>MRFIVVDGLDGSGKDTQAKLIADKYLANGESVIVRSHPSEDNPYGIMAKKALLGHGKLDHIMASVYYALDVIRSVRVYKESADNVIMVRYLMGVAYLPMPIASLLYKFFITVLPSSEYMFFLDVEPAVLMERLSSRSEKEMFENPDDLVKVRKKALKLTEGWHIIENGQSLEDSQKKIAEILDDLDKKKSLKENLKS</sequence>
<dbReference type="HOGENOM" id="CLU_049131_1_2_2"/>
<dbReference type="eggNOG" id="arCOG01893">
    <property type="taxonomic scope" value="Archaea"/>
</dbReference>
<dbReference type="EMBL" id="CP002551">
    <property type="protein sequence ID" value="ADZ08772.1"/>
    <property type="molecule type" value="Genomic_DNA"/>
</dbReference>
<dbReference type="GO" id="GO:0006235">
    <property type="term" value="P:dTTP biosynthetic process"/>
    <property type="evidence" value="ECO:0007669"/>
    <property type="project" value="TreeGrafter"/>
</dbReference>
<dbReference type="AlphaFoldDB" id="F0T9M4"/>
<dbReference type="PANTHER" id="PTHR10344">
    <property type="entry name" value="THYMIDYLATE KINASE"/>
    <property type="match status" value="1"/>
</dbReference>